<dbReference type="NCBIfam" id="TIGR03980">
    <property type="entry name" value="prismane_assoc"/>
    <property type="match status" value="1"/>
</dbReference>
<organism evidence="2 3">
    <name type="scientific">Candidatus Shapirobacteria bacterium CG03_land_8_20_14_0_80_35_14</name>
    <dbReference type="NCBI Taxonomy" id="1974878"/>
    <lineage>
        <taxon>Bacteria</taxon>
        <taxon>Candidatus Shapironibacteriota</taxon>
    </lineage>
</organism>
<gene>
    <name evidence="2" type="ORF">COS53_00190</name>
</gene>
<dbReference type="SUPFAM" id="SSF140683">
    <property type="entry name" value="SP0561-like"/>
    <property type="match status" value="1"/>
</dbReference>
<comment type="caution">
    <text evidence="2">The sequence shown here is derived from an EMBL/GenBank/DDBJ whole genome shotgun (WGS) entry which is preliminary data.</text>
</comment>
<accession>A0A2M7BQV5</accession>
<dbReference type="AlphaFoldDB" id="A0A2M7BQV5"/>
<feature type="non-terminal residue" evidence="2">
    <location>
        <position position="1"/>
    </location>
</feature>
<evidence type="ECO:0000313" key="2">
    <source>
        <dbReference type="EMBL" id="PIV07860.1"/>
    </source>
</evidence>
<dbReference type="PANTHER" id="PTHR39341">
    <property type="entry name" value="BSL7085 PROTEIN"/>
    <property type="match status" value="1"/>
</dbReference>
<feature type="domain" description="DUF1858" evidence="1">
    <location>
        <begin position="18"/>
        <end position="67"/>
    </location>
</feature>
<dbReference type="InterPro" id="IPR038062">
    <property type="entry name" value="ScdA-like_N_sf"/>
</dbReference>
<dbReference type="PANTHER" id="PTHR39341:SF1">
    <property type="entry name" value="DUF1858 DOMAIN-CONTAINING PROTEIN"/>
    <property type="match status" value="1"/>
</dbReference>
<dbReference type="InterPro" id="IPR023883">
    <property type="entry name" value="CHP03980_redox-disulphide"/>
</dbReference>
<evidence type="ECO:0000313" key="3">
    <source>
        <dbReference type="Proteomes" id="UP000229191"/>
    </source>
</evidence>
<dbReference type="Proteomes" id="UP000229191">
    <property type="component" value="Unassembled WGS sequence"/>
</dbReference>
<protein>
    <recommendedName>
        <fullName evidence="1">DUF1858 domain-containing protein</fullName>
    </recommendedName>
</protein>
<sequence length="86" mass="9586">ISKQITKNNFQMINKKLITKDMLIAQLAEEYPALVDVLIEDYGFHCIGCGMSAIESLEQGASVHGMTNKEIKTMVDNLNELVNAEK</sequence>
<dbReference type="Gene3D" id="1.10.3910.10">
    <property type="entry name" value="SP0561-like"/>
    <property type="match status" value="1"/>
</dbReference>
<reference evidence="3" key="1">
    <citation type="submission" date="2017-09" db="EMBL/GenBank/DDBJ databases">
        <title>Depth-based differentiation of microbial function through sediment-hosted aquifers and enrichment of novel symbionts in the deep terrestrial subsurface.</title>
        <authorList>
            <person name="Probst A.J."/>
            <person name="Ladd B."/>
            <person name="Jarett J.K."/>
            <person name="Geller-Mcgrath D.E."/>
            <person name="Sieber C.M.K."/>
            <person name="Emerson J.B."/>
            <person name="Anantharaman K."/>
            <person name="Thomas B.C."/>
            <person name="Malmstrom R."/>
            <person name="Stieglmeier M."/>
            <person name="Klingl A."/>
            <person name="Woyke T."/>
            <person name="Ryan C.M."/>
            <person name="Banfield J.F."/>
        </authorList>
    </citation>
    <scope>NUCLEOTIDE SEQUENCE [LARGE SCALE GENOMIC DNA]</scope>
</reference>
<name>A0A2M7BQV5_9BACT</name>
<dbReference type="InterPro" id="IPR015077">
    <property type="entry name" value="DUF1858"/>
</dbReference>
<dbReference type="Pfam" id="PF08984">
    <property type="entry name" value="DUF1858"/>
    <property type="match status" value="1"/>
</dbReference>
<proteinExistence type="predicted"/>
<evidence type="ECO:0000259" key="1">
    <source>
        <dbReference type="Pfam" id="PF08984"/>
    </source>
</evidence>
<dbReference type="EMBL" id="PEVB01000007">
    <property type="protein sequence ID" value="PIV07860.1"/>
    <property type="molecule type" value="Genomic_DNA"/>
</dbReference>